<name>A0A9Q3FIR0_9BASI</name>
<protein>
    <recommendedName>
        <fullName evidence="3">CCHC-type domain-containing protein</fullName>
    </recommendedName>
</protein>
<evidence type="ECO:0008006" key="3">
    <source>
        <dbReference type="Google" id="ProtNLM"/>
    </source>
</evidence>
<accession>A0A9Q3FIR0</accession>
<evidence type="ECO:0000313" key="2">
    <source>
        <dbReference type="Proteomes" id="UP000765509"/>
    </source>
</evidence>
<dbReference type="AlphaFoldDB" id="A0A9Q3FIR0"/>
<keyword evidence="2" id="KW-1185">Reference proteome</keyword>
<gene>
    <name evidence="1" type="ORF">O181_081290</name>
</gene>
<dbReference type="EMBL" id="AVOT02046252">
    <property type="protein sequence ID" value="MBW0541575.1"/>
    <property type="molecule type" value="Genomic_DNA"/>
</dbReference>
<comment type="caution">
    <text evidence="1">The sequence shown here is derived from an EMBL/GenBank/DDBJ whole genome shotgun (WGS) entry which is preliminary data.</text>
</comment>
<dbReference type="Proteomes" id="UP000765509">
    <property type="component" value="Unassembled WGS sequence"/>
</dbReference>
<reference evidence="1" key="1">
    <citation type="submission" date="2021-03" db="EMBL/GenBank/DDBJ databases">
        <title>Draft genome sequence of rust myrtle Austropuccinia psidii MF-1, a brazilian biotype.</title>
        <authorList>
            <person name="Quecine M.C."/>
            <person name="Pachon D.M.R."/>
            <person name="Bonatelli M.L."/>
            <person name="Correr F.H."/>
            <person name="Franceschini L.M."/>
            <person name="Leite T.F."/>
            <person name="Margarido G.R.A."/>
            <person name="Almeida C.A."/>
            <person name="Ferrarezi J.A."/>
            <person name="Labate C.A."/>
        </authorList>
    </citation>
    <scope>NUCLEOTIDE SEQUENCE</scope>
    <source>
        <strain evidence="1">MF-1</strain>
    </source>
</reference>
<sequence length="155" mass="17974">MSDYMIEMKIYSKFGGELEHSIKCRCVGTCSTEEYINALEDIITRTKIGKTWTRKPMESKVVPKTSREDRRPDRPVLKCYKCGRTSHLAKTFTKKTNINEAQVVEAVQYAEETEESDQYSAISEGTTEEYYPIEKITNFFEVIEVHNSLTQYSEN</sequence>
<dbReference type="OrthoDB" id="2517660at2759"/>
<evidence type="ECO:0000313" key="1">
    <source>
        <dbReference type="EMBL" id="MBW0541575.1"/>
    </source>
</evidence>
<proteinExistence type="predicted"/>
<organism evidence="1 2">
    <name type="scientific">Austropuccinia psidii MF-1</name>
    <dbReference type="NCBI Taxonomy" id="1389203"/>
    <lineage>
        <taxon>Eukaryota</taxon>
        <taxon>Fungi</taxon>
        <taxon>Dikarya</taxon>
        <taxon>Basidiomycota</taxon>
        <taxon>Pucciniomycotina</taxon>
        <taxon>Pucciniomycetes</taxon>
        <taxon>Pucciniales</taxon>
        <taxon>Sphaerophragmiaceae</taxon>
        <taxon>Austropuccinia</taxon>
    </lineage>
</organism>